<evidence type="ECO:0000256" key="3">
    <source>
        <dbReference type="SAM" id="MobiDB-lite"/>
    </source>
</evidence>
<feature type="domain" description="BCNT-C" evidence="4">
    <location>
        <begin position="216"/>
        <end position="293"/>
    </location>
</feature>
<dbReference type="Pfam" id="PF07572">
    <property type="entry name" value="BCNT"/>
    <property type="match status" value="1"/>
</dbReference>
<dbReference type="InterPro" id="IPR027124">
    <property type="entry name" value="Swc5/CFDP1/2"/>
</dbReference>
<proteinExistence type="inferred from homology"/>
<accession>A0A1Y2AST2</accession>
<dbReference type="AlphaFoldDB" id="A0A1Y2AST2"/>
<evidence type="ECO:0000313" key="6">
    <source>
        <dbReference type="Proteomes" id="UP000193986"/>
    </source>
</evidence>
<feature type="compositionally biased region" description="Basic and acidic residues" evidence="3">
    <location>
        <begin position="230"/>
        <end position="245"/>
    </location>
</feature>
<dbReference type="Proteomes" id="UP000193986">
    <property type="component" value="Unassembled WGS sequence"/>
</dbReference>
<organism evidence="5 6">
    <name type="scientific">Naematelia encephala</name>
    <dbReference type="NCBI Taxonomy" id="71784"/>
    <lineage>
        <taxon>Eukaryota</taxon>
        <taxon>Fungi</taxon>
        <taxon>Dikarya</taxon>
        <taxon>Basidiomycota</taxon>
        <taxon>Agaricomycotina</taxon>
        <taxon>Tremellomycetes</taxon>
        <taxon>Tremellales</taxon>
        <taxon>Naemateliaceae</taxon>
        <taxon>Naematelia</taxon>
    </lineage>
</organism>
<name>A0A1Y2AST2_9TREE</name>
<gene>
    <name evidence="5" type="ORF">BCR39DRAFT_544686</name>
</gene>
<feature type="compositionally biased region" description="Basic and acidic residues" evidence="3">
    <location>
        <begin position="79"/>
        <end position="92"/>
    </location>
</feature>
<dbReference type="EMBL" id="MCFC01000059">
    <property type="protein sequence ID" value="ORY25267.1"/>
    <property type="molecule type" value="Genomic_DNA"/>
</dbReference>
<dbReference type="PANTHER" id="PTHR48407">
    <property type="entry name" value="CRANIOFACIAL DEVELOPMENT PROTEIN 1"/>
    <property type="match status" value="1"/>
</dbReference>
<evidence type="ECO:0000313" key="5">
    <source>
        <dbReference type="EMBL" id="ORY25267.1"/>
    </source>
</evidence>
<comment type="caution">
    <text evidence="5">The sequence shown here is derived from an EMBL/GenBank/DDBJ whole genome shotgun (WGS) entry which is preliminary data.</text>
</comment>
<evidence type="ECO:0000256" key="2">
    <source>
        <dbReference type="ARBA" id="ARBA00019138"/>
    </source>
</evidence>
<dbReference type="OrthoDB" id="445677at2759"/>
<evidence type="ECO:0000256" key="1">
    <source>
        <dbReference type="ARBA" id="ARBA00010465"/>
    </source>
</evidence>
<dbReference type="InParanoid" id="A0A1Y2AST2"/>
<feature type="compositionally biased region" description="Basic residues" evidence="3">
    <location>
        <begin position="24"/>
        <end position="39"/>
    </location>
</feature>
<reference evidence="5 6" key="1">
    <citation type="submission" date="2016-07" db="EMBL/GenBank/DDBJ databases">
        <title>Pervasive Adenine N6-methylation of Active Genes in Fungi.</title>
        <authorList>
            <consortium name="DOE Joint Genome Institute"/>
            <person name="Mondo S.J."/>
            <person name="Dannebaum R.O."/>
            <person name="Kuo R.C."/>
            <person name="Labutti K."/>
            <person name="Haridas S."/>
            <person name="Kuo A."/>
            <person name="Salamov A."/>
            <person name="Ahrendt S.R."/>
            <person name="Lipzen A."/>
            <person name="Sullivan W."/>
            <person name="Andreopoulos W.B."/>
            <person name="Clum A."/>
            <person name="Lindquist E."/>
            <person name="Daum C."/>
            <person name="Ramamoorthy G.K."/>
            <person name="Gryganskyi A."/>
            <person name="Culley D."/>
            <person name="Magnuson J.K."/>
            <person name="James T.Y."/>
            <person name="O'Malley M.A."/>
            <person name="Stajich J.E."/>
            <person name="Spatafora J.W."/>
            <person name="Visel A."/>
            <person name="Grigoriev I.V."/>
        </authorList>
    </citation>
    <scope>NUCLEOTIDE SEQUENCE [LARGE SCALE GENOMIC DNA]</scope>
    <source>
        <strain evidence="5 6">68-887.2</strain>
    </source>
</reference>
<sequence length="293" mass="31822">MSTLATADLESDDSDVDFVPTSPKSKRSKGKNVIKRRRSSSGSGSSETDDEDGDGDGGAVGEGEAKKLKLDQQAAEEEERQRKAKEILDSLKAETTQSQDPALVLKREEDTVEIRRARNFAGETIYETVRLKATDPEAIAYLSSQSKSTETLASQSKSVDIPASQNNKSTETLTSQTNRSTSITKPATKEPSSSSSSSVPTLSTIKPRPPLSGVKRKPRQSLETMASALDKGKKMTTLEKSKMDWANHTSTTNGMSDELAANRKSGGLLANREFLDRVTERKDGVLHPTNSRR</sequence>
<feature type="region of interest" description="Disordered" evidence="3">
    <location>
        <begin position="1"/>
        <end position="111"/>
    </location>
</feature>
<evidence type="ECO:0000259" key="4">
    <source>
        <dbReference type="PROSITE" id="PS51279"/>
    </source>
</evidence>
<dbReference type="STRING" id="71784.A0A1Y2AST2"/>
<dbReference type="InterPro" id="IPR011421">
    <property type="entry name" value="BCNT-C"/>
</dbReference>
<feature type="region of interest" description="Disordered" evidence="3">
    <location>
        <begin position="145"/>
        <end position="259"/>
    </location>
</feature>
<dbReference type="GO" id="GO:0000812">
    <property type="term" value="C:Swr1 complex"/>
    <property type="evidence" value="ECO:0007669"/>
    <property type="project" value="TreeGrafter"/>
</dbReference>
<protein>
    <recommendedName>
        <fullName evidence="2">SWR1-complex protein 5</fullName>
    </recommendedName>
</protein>
<dbReference type="PROSITE" id="PS51279">
    <property type="entry name" value="BCNT_C"/>
    <property type="match status" value="1"/>
</dbReference>
<comment type="similarity">
    <text evidence="1">Belongs to the SWC5 family.</text>
</comment>
<dbReference type="PANTHER" id="PTHR48407:SF1">
    <property type="entry name" value="CRANIOFACIAL DEVELOPMENT PROTEIN 1"/>
    <property type="match status" value="1"/>
</dbReference>
<feature type="compositionally biased region" description="Polar residues" evidence="3">
    <location>
        <begin position="145"/>
        <end position="185"/>
    </location>
</feature>
<keyword evidence="6" id="KW-1185">Reference proteome</keyword>